<dbReference type="OrthoDB" id="459617at2"/>
<evidence type="ECO:0000313" key="4">
    <source>
        <dbReference type="Proteomes" id="UP000255082"/>
    </source>
</evidence>
<evidence type="ECO:0000259" key="2">
    <source>
        <dbReference type="Pfam" id="PF12680"/>
    </source>
</evidence>
<reference evidence="3 4" key="1">
    <citation type="submission" date="2018-06" db="EMBL/GenBank/DDBJ databases">
        <authorList>
            <consortium name="Pathogen Informatics"/>
            <person name="Doyle S."/>
        </authorList>
    </citation>
    <scope>NUCLEOTIDE SEQUENCE [LARGE SCALE GENOMIC DNA]</scope>
    <source>
        <strain evidence="3 4">NCTC13184</strain>
    </source>
</reference>
<accession>A0A378X386</accession>
<dbReference type="InterPro" id="IPR032710">
    <property type="entry name" value="NTF2-like_dom_sf"/>
</dbReference>
<evidence type="ECO:0000313" key="3">
    <source>
        <dbReference type="EMBL" id="SUA47111.1"/>
    </source>
</evidence>
<dbReference type="Pfam" id="PF12680">
    <property type="entry name" value="SnoaL_2"/>
    <property type="match status" value="1"/>
</dbReference>
<dbReference type="InterPro" id="IPR037401">
    <property type="entry name" value="SnoaL-like"/>
</dbReference>
<organism evidence="3 4">
    <name type="scientific">Nocardia africana</name>
    <dbReference type="NCBI Taxonomy" id="134964"/>
    <lineage>
        <taxon>Bacteria</taxon>
        <taxon>Bacillati</taxon>
        <taxon>Actinomycetota</taxon>
        <taxon>Actinomycetes</taxon>
        <taxon>Mycobacteriales</taxon>
        <taxon>Nocardiaceae</taxon>
        <taxon>Nocardia</taxon>
    </lineage>
</organism>
<feature type="domain" description="SnoaL-like" evidence="2">
    <location>
        <begin position="10"/>
        <end position="109"/>
    </location>
</feature>
<dbReference type="Proteomes" id="UP000255082">
    <property type="component" value="Unassembled WGS sequence"/>
</dbReference>
<sequence length="134" mass="14686">MAAQQIRETAERYVQLVATGPTSEILSLYAPDAVVEDPIGSDPRHGHEAIEQLYQALESMERKTELHAARIVGNHAAVSFTLVGEAGGHRMTLSAIDAMEFDEQGRITSMRAYWGPRRPDQRTDLSPATGPSAR</sequence>
<name>A0A378X386_9NOCA</name>
<protein>
    <submittedName>
        <fullName evidence="3">Steroid Delta-isomerase</fullName>
        <ecNumber evidence="3">5.3.3.1</ecNumber>
    </submittedName>
</protein>
<dbReference type="EC" id="5.3.3.1" evidence="3"/>
<feature type="region of interest" description="Disordered" evidence="1">
    <location>
        <begin position="114"/>
        <end position="134"/>
    </location>
</feature>
<dbReference type="EMBL" id="UGRU01000001">
    <property type="protein sequence ID" value="SUA47111.1"/>
    <property type="molecule type" value="Genomic_DNA"/>
</dbReference>
<evidence type="ECO:0000256" key="1">
    <source>
        <dbReference type="SAM" id="MobiDB-lite"/>
    </source>
</evidence>
<dbReference type="Gene3D" id="3.10.450.50">
    <property type="match status" value="1"/>
</dbReference>
<dbReference type="GO" id="GO:0004769">
    <property type="term" value="F:steroid Delta-isomerase activity"/>
    <property type="evidence" value="ECO:0007669"/>
    <property type="project" value="UniProtKB-EC"/>
</dbReference>
<keyword evidence="3" id="KW-0413">Isomerase</keyword>
<dbReference type="RefSeq" id="WP_062962770.1">
    <property type="nucleotide sequence ID" value="NZ_JAJFOE010000001.1"/>
</dbReference>
<dbReference type="SUPFAM" id="SSF54427">
    <property type="entry name" value="NTF2-like"/>
    <property type="match status" value="1"/>
</dbReference>
<dbReference type="AlphaFoldDB" id="A0A378X386"/>
<proteinExistence type="predicted"/>
<gene>
    <name evidence="3" type="primary">ksi_3</name>
    <name evidence="3" type="ORF">NCTC13184_05645</name>
</gene>